<dbReference type="PROSITE" id="PS00455">
    <property type="entry name" value="AMP_BINDING"/>
    <property type="match status" value="1"/>
</dbReference>
<dbReference type="PANTHER" id="PTHR45527:SF10">
    <property type="entry name" value="PYOCHELIN SYNTHASE PCHF"/>
    <property type="match status" value="1"/>
</dbReference>
<accession>A6VVT2</accession>
<dbReference type="GO" id="GO:0043041">
    <property type="term" value="P:amino acid activation for nonribosomal peptide biosynthetic process"/>
    <property type="evidence" value="ECO:0007669"/>
    <property type="project" value="TreeGrafter"/>
</dbReference>
<dbReference type="SUPFAM" id="SSF56801">
    <property type="entry name" value="Acetyl-CoA synthetase-like"/>
    <property type="match status" value="1"/>
</dbReference>
<gene>
    <name evidence="3" type="ordered locus">Mmwyl1_1634</name>
</gene>
<dbReference type="eggNOG" id="COG1020">
    <property type="taxonomic scope" value="Bacteria"/>
</dbReference>
<dbReference type="OrthoDB" id="9757559at2"/>
<dbReference type="InterPro" id="IPR000873">
    <property type="entry name" value="AMP-dep_synth/lig_dom"/>
</dbReference>
<proteinExistence type="predicted"/>
<dbReference type="HOGENOM" id="CLU_000022_2_12_6"/>
<dbReference type="InterPro" id="IPR045851">
    <property type="entry name" value="AMP-bd_C_sf"/>
</dbReference>
<dbReference type="Gene3D" id="3.40.50.12780">
    <property type="entry name" value="N-terminal domain of ligase-like"/>
    <property type="match status" value="1"/>
</dbReference>
<dbReference type="GO" id="GO:0016874">
    <property type="term" value="F:ligase activity"/>
    <property type="evidence" value="ECO:0007669"/>
    <property type="project" value="UniProtKB-KW"/>
</dbReference>
<dbReference type="InterPro" id="IPR042099">
    <property type="entry name" value="ANL_N_sf"/>
</dbReference>
<dbReference type="STRING" id="400668.Mmwyl1_1634"/>
<evidence type="ECO:0000256" key="1">
    <source>
        <dbReference type="ARBA" id="ARBA00022598"/>
    </source>
</evidence>
<dbReference type="GO" id="GO:0031177">
    <property type="term" value="F:phosphopantetheine binding"/>
    <property type="evidence" value="ECO:0007669"/>
    <property type="project" value="TreeGrafter"/>
</dbReference>
<dbReference type="AlphaFoldDB" id="A6VVT2"/>
<dbReference type="InterPro" id="IPR020845">
    <property type="entry name" value="AMP-binding_CS"/>
</dbReference>
<dbReference type="KEGG" id="mmw:Mmwyl1_1634"/>
<dbReference type="PANTHER" id="PTHR45527">
    <property type="entry name" value="NONRIBOSOMAL PEPTIDE SYNTHETASE"/>
    <property type="match status" value="1"/>
</dbReference>
<sequence length="621" mass="69493">MKEAECELAECGCNNETMMEDYLYRIQRNLFVDCSNKSALVFDKEHISYRDLGVNVAKMIGAFKQEGLVAGSVVAICLRKSPEYIYTVLACALTGVIWLPIDVDSPLARQNYLLSNSHADRRVSDGDAVLESTLNVRSILEEDYEPEIGEGCFEYKLDNSPAYYLYTSGSTGTPKCVVLNNQATANVLQQTIERWHISASDTFMAVTPFHHDMSVFDIFAAISVGATLVIPTFEQQKNALDWAKLVAENRITIWVSVPAIVDMLFTVAKKEQLLSLRLIAQGGDYIKPSLISRIRMQLPDVVLFSLGGPTETTIWSIWHEISELDQEAIPYGKPLLNNQYFILNEQHQACSVGEVGRMYMSGMNLSNGYLLDGKIIPKDFIQIQTSENKIETVFQMSDLGYLREDQTIIFAGREEGYLKVQGVRIAAAEVENAMSQHPQVHDAVVVCCTHPEADVIELVAIYTQEFKALDKPLEFVNLRGYLQDYLPSSHIPTRGLLVEALPLTANGKIDRKALLKTAQQQLYHRLSYSPSSQSKDLKGLRNEGINELVFEVFEHVVKDHGVQTISASTQLSSFNIRPKQLMVIAKYLTERGGVEIDFYALARCRTVGEVIRLMQGSINAA</sequence>
<dbReference type="GO" id="GO:0044550">
    <property type="term" value="P:secondary metabolite biosynthetic process"/>
    <property type="evidence" value="ECO:0007669"/>
    <property type="project" value="TreeGrafter"/>
</dbReference>
<dbReference type="EMBL" id="CP000749">
    <property type="protein sequence ID" value="ABR70561.1"/>
    <property type="molecule type" value="Genomic_DNA"/>
</dbReference>
<dbReference type="Pfam" id="PF00501">
    <property type="entry name" value="AMP-binding"/>
    <property type="match status" value="1"/>
</dbReference>
<name>A6VVT2_MARMS</name>
<dbReference type="GO" id="GO:0005737">
    <property type="term" value="C:cytoplasm"/>
    <property type="evidence" value="ECO:0007669"/>
    <property type="project" value="TreeGrafter"/>
</dbReference>
<feature type="domain" description="AMP-dependent synthetase/ligase" evidence="2">
    <location>
        <begin position="36"/>
        <end position="370"/>
    </location>
</feature>
<protein>
    <submittedName>
        <fullName evidence="3">AMP-dependent synthetase and ligase</fullName>
    </submittedName>
</protein>
<evidence type="ECO:0000259" key="2">
    <source>
        <dbReference type="Pfam" id="PF00501"/>
    </source>
</evidence>
<keyword evidence="1 3" id="KW-0436">Ligase</keyword>
<dbReference type="Gene3D" id="3.30.300.30">
    <property type="match status" value="1"/>
</dbReference>
<evidence type="ECO:0000313" key="3">
    <source>
        <dbReference type="EMBL" id="ABR70561.1"/>
    </source>
</evidence>
<organism evidence="3">
    <name type="scientific">Marinomonas sp. (strain MWYL1)</name>
    <dbReference type="NCBI Taxonomy" id="400668"/>
    <lineage>
        <taxon>Bacteria</taxon>
        <taxon>Pseudomonadati</taxon>
        <taxon>Pseudomonadota</taxon>
        <taxon>Gammaproteobacteria</taxon>
        <taxon>Oceanospirillales</taxon>
        <taxon>Oceanospirillaceae</taxon>
        <taxon>Marinomonas</taxon>
    </lineage>
</organism>
<reference evidence="3" key="1">
    <citation type="submission" date="2007-06" db="EMBL/GenBank/DDBJ databases">
        <title>Complete sequence of Marinomonas sp. MWYL1.</title>
        <authorList>
            <consortium name="US DOE Joint Genome Institute"/>
            <person name="Copeland A."/>
            <person name="Lucas S."/>
            <person name="Lapidus A."/>
            <person name="Barry K."/>
            <person name="Glavina del Rio T."/>
            <person name="Dalin E."/>
            <person name="Tice H."/>
            <person name="Pitluck S."/>
            <person name="Kiss H."/>
            <person name="Brettin T."/>
            <person name="Bruce D."/>
            <person name="Detter J.C."/>
            <person name="Han C."/>
            <person name="Schmutz J."/>
            <person name="Larimer F."/>
            <person name="Land M."/>
            <person name="Hauser L."/>
            <person name="Kyrpides N."/>
            <person name="Kim E."/>
            <person name="Johnston A.W.B."/>
            <person name="Todd J.D."/>
            <person name="Rogers R."/>
            <person name="Wexler M."/>
            <person name="Bond P.L."/>
            <person name="Li Y."/>
            <person name="Richardson P."/>
        </authorList>
    </citation>
    <scope>NUCLEOTIDE SEQUENCE [LARGE SCALE GENOMIC DNA]</scope>
    <source>
        <strain evidence="3">MWYL1</strain>
    </source>
</reference>